<protein>
    <submittedName>
        <fullName evidence="3">TPR-like protein</fullName>
    </submittedName>
</protein>
<dbReference type="InterPro" id="IPR011990">
    <property type="entry name" value="TPR-like_helical_dom_sf"/>
</dbReference>
<comment type="caution">
    <text evidence="3">The sequence shown here is derived from an EMBL/GenBank/DDBJ whole genome shotgun (WGS) entry which is preliminary data.</text>
</comment>
<keyword evidence="4" id="KW-1185">Reference proteome</keyword>
<name>A0A9Q5N976_SANBA</name>
<gene>
    <name evidence="3" type="ORF">A7U60_g1417</name>
</gene>
<dbReference type="EMBL" id="LNZH02000093">
    <property type="protein sequence ID" value="OCB91335.1"/>
    <property type="molecule type" value="Genomic_DNA"/>
</dbReference>
<dbReference type="SUPFAM" id="SSF48452">
    <property type="entry name" value="TPR-like"/>
    <property type="match status" value="2"/>
</dbReference>
<dbReference type="SMART" id="SM00028">
    <property type="entry name" value="TPR"/>
    <property type="match status" value="5"/>
</dbReference>
<keyword evidence="1" id="KW-0677">Repeat</keyword>
<accession>A0A9Q5N976</accession>
<evidence type="ECO:0000256" key="1">
    <source>
        <dbReference type="ARBA" id="ARBA00022737"/>
    </source>
</evidence>
<evidence type="ECO:0000256" key="2">
    <source>
        <dbReference type="ARBA" id="ARBA00022803"/>
    </source>
</evidence>
<sequence>MDIATTAIDAAKQIYEILSLIRENKEACVQLSLQLMNEIQSLEELRKGMVSDALPELDSQIASLASDLGDLLYTCKKLYKIKPGFRGKIKYFVNTRVDPWSIEKKLKEVEKKAGKAYTLFFVGLSITCHTRNALTGLQTLAHGREQICLAEIKEGVMKNDESINQLKQSLGNTLQARQAQSESFNLFAADDRYREDRMSQEEALILEFADGQQEDGSPSCGPNTPRNIAASLPIGEQSADQRLFEAKRTPKLKITINEAIQEMLSLLSNLHNPKLQTPLSQWVLKALSEICLSVLLPETEKNPEVFQPLLAKVLVVYAEGLETNEQQEEGLVRLHEALSIYRQLAEREPNAYAPDLASTLDATSEALMYLGRNEEASGLSTEAVMIMKDAAEKNPGKYQSELARLLRNQGYAFSYCKMLPEAAKAREQLVKLLEQLAGREPETYTPYLPGALKNLFVSLRRLDRHQEALKVLKREVEVRRQVSRNDLVEHICKFPERFMGLATKLAVQGHLDDACDACEEVAKLRNRFEDDSPGAHGCALADTYDELSKRLGWREQAVTIAQNSVDLRSELLDGNSERNFSLVKSTCNLAIRLSGVSRIDEALSSVNCAIVMCDGFKRCDPQVFEPLLATCFVVERDILFRAGRHNEALKAASKAAELWFSLIKHDPKMYGCEYARAASWLAVRYEATGKVEDAIRCAKAAVDNFEILVDEDPETNRCELARAYNILAISHGKLDQSQLALPHAEKALEIFRELVDKDSKAYAADLVKSLETIHSVFSRLGRNKEALDTIKEAVDIYRRLATEKPQTYKPLLALALQTYCTCLSRISQEKEALKAIREAIDIYKGLEKEKPEAYESRLADSRRLLSQVMSRLSMMGQFES</sequence>
<proteinExistence type="predicted"/>
<evidence type="ECO:0000313" key="4">
    <source>
        <dbReference type="Proteomes" id="UP000757232"/>
    </source>
</evidence>
<dbReference type="Gene3D" id="1.25.40.10">
    <property type="entry name" value="Tetratricopeptide repeat domain"/>
    <property type="match status" value="3"/>
</dbReference>
<dbReference type="PANTHER" id="PTHR45641">
    <property type="entry name" value="TETRATRICOPEPTIDE REPEAT PROTEIN (AFU_ORTHOLOGUE AFUA_6G03870)"/>
    <property type="match status" value="1"/>
</dbReference>
<dbReference type="InterPro" id="IPR019734">
    <property type="entry name" value="TPR_rpt"/>
</dbReference>
<keyword evidence="2" id="KW-0802">TPR repeat</keyword>
<dbReference type="AlphaFoldDB" id="A0A9Q5N976"/>
<dbReference type="OrthoDB" id="3364629at2759"/>
<reference evidence="3" key="1">
    <citation type="submission" date="2016-06" db="EMBL/GenBank/DDBJ databases">
        <title>Draft Genome sequence of the fungus Inonotus baumii.</title>
        <authorList>
            <person name="Zhu H."/>
            <person name="Lin W."/>
        </authorList>
    </citation>
    <scope>NUCLEOTIDE SEQUENCE</scope>
    <source>
        <strain evidence="3">821</strain>
    </source>
</reference>
<evidence type="ECO:0000313" key="3">
    <source>
        <dbReference type="EMBL" id="OCB91335.1"/>
    </source>
</evidence>
<dbReference type="PANTHER" id="PTHR45641:SF19">
    <property type="entry name" value="NEPHROCYSTIN-3"/>
    <property type="match status" value="1"/>
</dbReference>
<dbReference type="Proteomes" id="UP000757232">
    <property type="component" value="Unassembled WGS sequence"/>
</dbReference>
<organism evidence="3 4">
    <name type="scientific">Sanghuangporus baumii</name>
    <name type="common">Phellinus baumii</name>
    <dbReference type="NCBI Taxonomy" id="108892"/>
    <lineage>
        <taxon>Eukaryota</taxon>
        <taxon>Fungi</taxon>
        <taxon>Dikarya</taxon>
        <taxon>Basidiomycota</taxon>
        <taxon>Agaricomycotina</taxon>
        <taxon>Agaricomycetes</taxon>
        <taxon>Hymenochaetales</taxon>
        <taxon>Hymenochaetaceae</taxon>
        <taxon>Sanghuangporus</taxon>
    </lineage>
</organism>